<evidence type="ECO:0000259" key="2">
    <source>
        <dbReference type="Pfam" id="PF08955"/>
    </source>
</evidence>
<dbReference type="STRING" id="483913.AN935_13580"/>
<evidence type="ECO:0000313" key="5">
    <source>
        <dbReference type="EMBL" id="WEY86419.1"/>
    </source>
</evidence>
<dbReference type="Proteomes" id="UP000032247">
    <property type="component" value="Unassembled WGS sequence"/>
</dbReference>
<feature type="domain" description="Bypass of forespore C C-terminal" evidence="2">
    <location>
        <begin position="93"/>
        <end position="166"/>
    </location>
</feature>
<reference evidence="5" key="2">
    <citation type="submission" date="2023-03" db="EMBL/GenBank/DDBJ databases">
        <title>Complete genome sequences of 52 Bacillus and Priestia strains isolated from West-African fermentations and 26 reference strains from the DSMZ collection.</title>
        <authorList>
            <person name="Wiedenbein E.S."/>
            <person name="Canoy T.S."/>
            <person name="Hui Y."/>
            <person name="Parkouda C."/>
            <person name="Dawende C."/>
            <person name="Ametefe E."/>
            <person name="Jespersen L."/>
            <person name="Nielsen D.S."/>
        </authorList>
    </citation>
    <scope>NUCLEOTIDE SEQUENCE</scope>
    <source>
        <strain evidence="5">PRO56</strain>
    </source>
</reference>
<evidence type="ECO:0000259" key="3">
    <source>
        <dbReference type="Pfam" id="PF08977"/>
    </source>
</evidence>
<name>A0A0D1JKN3_BACIU</name>
<dbReference type="Pfam" id="PF08955">
    <property type="entry name" value="BofC_C"/>
    <property type="match status" value="1"/>
</dbReference>
<gene>
    <name evidence="5" type="primary">bofC</name>
    <name evidence="5" type="ORF">P5633_10225</name>
    <name evidence="4" type="ORF">SC09_Contig17orf00225</name>
</gene>
<feature type="signal peptide" evidence="1">
    <location>
        <begin position="1"/>
        <end position="30"/>
    </location>
</feature>
<dbReference type="EMBL" id="CP120576">
    <property type="protein sequence ID" value="WEY86419.1"/>
    <property type="molecule type" value="Genomic_DNA"/>
</dbReference>
<dbReference type="AlphaFoldDB" id="A0A0D1JKN3"/>
<organism evidence="4 6">
    <name type="scientific">Bacillus subtilis</name>
    <dbReference type="NCBI Taxonomy" id="1423"/>
    <lineage>
        <taxon>Bacteria</taxon>
        <taxon>Bacillati</taxon>
        <taxon>Bacillota</taxon>
        <taxon>Bacilli</taxon>
        <taxon>Bacillales</taxon>
        <taxon>Bacillaceae</taxon>
        <taxon>Bacillus</taxon>
    </lineage>
</organism>
<dbReference type="Proteomes" id="UP001214898">
    <property type="component" value="Chromosome"/>
</dbReference>
<dbReference type="EMBL" id="JXBC01000001">
    <property type="protein sequence ID" value="KIU13074.1"/>
    <property type="molecule type" value="Genomic_DNA"/>
</dbReference>
<sequence length="170" mass="19324">MKRFSTAYLLLGILCSAAVFLIGAPSRALGAEVEHYEPLQVHVQLEKVYLDGDVSIEHRHEKVFSMDDFWAAYAGWTLVEQKKGYVLFRKQMDDISPLSKVNGYIGVSDNGVISTFHGRPEPASEPIQSFFQIDLERLESHMQKNLLKGIPFRTKAEFEDVIEHMKTYSG</sequence>
<accession>A0A0D1JKN3</accession>
<feature type="domain" description="Bypass-of-forespore C N-terminal" evidence="3">
    <location>
        <begin position="41"/>
        <end position="91"/>
    </location>
</feature>
<dbReference type="InterPro" id="IPR038117">
    <property type="entry name" value="BofC_C_sf"/>
</dbReference>
<dbReference type="Gene3D" id="3.10.20.420">
    <property type="entry name" value="Bypass-of-forespore C, N-terminal domain"/>
    <property type="match status" value="1"/>
</dbReference>
<dbReference type="InterPro" id="IPR038118">
    <property type="entry name" value="BOFC_N_sf"/>
</dbReference>
<keyword evidence="1" id="KW-0732">Signal</keyword>
<evidence type="ECO:0000313" key="4">
    <source>
        <dbReference type="EMBL" id="KIU13074.1"/>
    </source>
</evidence>
<reference evidence="4 6" key="1">
    <citation type="submission" date="2014-12" db="EMBL/GenBank/DDBJ databases">
        <title>Comparative genome analysis of Bacillus coagulans HM-08, Clostridium butyricum HM-68, Bacillus subtilis HM-66 and Bacillus licheniformis BL-09.</title>
        <authorList>
            <person name="Zhang H."/>
        </authorList>
    </citation>
    <scope>NUCLEOTIDE SEQUENCE [LARGE SCALE GENOMIC DNA]</scope>
    <source>
        <strain evidence="4 6">HM-66</strain>
    </source>
</reference>
<dbReference type="RefSeq" id="WP_014480438.1">
    <property type="nucleotide sequence ID" value="NZ_BAABSX010000005.1"/>
</dbReference>
<proteinExistence type="predicted"/>
<dbReference type="Pfam" id="PF08977">
    <property type="entry name" value="BOFC_N"/>
    <property type="match status" value="1"/>
</dbReference>
<dbReference type="Gene3D" id="3.30.70.1740">
    <property type="entry name" value="Bypass-of-forespore C, C-terminal domain"/>
    <property type="match status" value="1"/>
</dbReference>
<evidence type="ECO:0000313" key="6">
    <source>
        <dbReference type="Proteomes" id="UP000032247"/>
    </source>
</evidence>
<evidence type="ECO:0000256" key="1">
    <source>
        <dbReference type="SAM" id="SignalP"/>
    </source>
</evidence>
<feature type="chain" id="PRO_5002242208" evidence="1">
    <location>
        <begin position="31"/>
        <end position="170"/>
    </location>
</feature>
<dbReference type="InterPro" id="IPR015050">
    <property type="entry name" value="BofC_C"/>
</dbReference>
<protein>
    <submittedName>
        <fullName evidence="4">Forespore regulator of the sigma-K checkpoint</fullName>
    </submittedName>
    <submittedName>
        <fullName evidence="5">Sporulation cell-cell signaling protein BofC</fullName>
    </submittedName>
</protein>
<dbReference type="PATRIC" id="fig|1423.173.peg.195"/>
<dbReference type="InterPro" id="IPR015071">
    <property type="entry name" value="BOFC_N"/>
</dbReference>